<evidence type="ECO:0000313" key="1">
    <source>
        <dbReference type="EMBL" id="KAG7313684.1"/>
    </source>
</evidence>
<name>A0A9D3SCG6_9TELE</name>
<comment type="caution">
    <text evidence="1">The sequence shown here is derived from an EMBL/GenBank/DDBJ whole genome shotgun (WGS) entry which is preliminary data.</text>
</comment>
<keyword evidence="2" id="KW-1185">Reference proteome</keyword>
<reference evidence="1" key="1">
    <citation type="submission" date="2021-06" db="EMBL/GenBank/DDBJ databases">
        <title>Chromosome-level genome assembly of the red-tail catfish (Hemibagrus wyckioides).</title>
        <authorList>
            <person name="Shao F."/>
        </authorList>
    </citation>
    <scope>NUCLEOTIDE SEQUENCE</scope>
    <source>
        <strain evidence="1">EC202008001</strain>
        <tissue evidence="1">Blood</tissue>
    </source>
</reference>
<protein>
    <submittedName>
        <fullName evidence="1">Uncharacterized protein</fullName>
    </submittedName>
</protein>
<dbReference type="EMBL" id="JAHKSW010000072">
    <property type="protein sequence ID" value="KAG7313684.1"/>
    <property type="molecule type" value="Genomic_DNA"/>
</dbReference>
<dbReference type="AlphaFoldDB" id="A0A9D3SCG6"/>
<sequence>MGFPYESSIEDCFTGIQAESGRVTEFISCNRMETSFVVATLFCGAGREQVGTPEAAVAYHLFSLRTYLVYLQHQVGSPVVCSAKHLKSTADTLLVTAVP</sequence>
<gene>
    <name evidence="1" type="ORF">KOW79_000099</name>
</gene>
<dbReference type="Proteomes" id="UP000824219">
    <property type="component" value="Unassembled WGS sequence"/>
</dbReference>
<proteinExistence type="predicted"/>
<organism evidence="1 2">
    <name type="scientific">Hemibagrus wyckioides</name>
    <dbReference type="NCBI Taxonomy" id="337641"/>
    <lineage>
        <taxon>Eukaryota</taxon>
        <taxon>Metazoa</taxon>
        <taxon>Chordata</taxon>
        <taxon>Craniata</taxon>
        <taxon>Vertebrata</taxon>
        <taxon>Euteleostomi</taxon>
        <taxon>Actinopterygii</taxon>
        <taxon>Neopterygii</taxon>
        <taxon>Teleostei</taxon>
        <taxon>Ostariophysi</taxon>
        <taxon>Siluriformes</taxon>
        <taxon>Bagridae</taxon>
        <taxon>Hemibagrus</taxon>
    </lineage>
</organism>
<evidence type="ECO:0000313" key="2">
    <source>
        <dbReference type="Proteomes" id="UP000824219"/>
    </source>
</evidence>
<accession>A0A9D3SCG6</accession>